<proteinExistence type="predicted"/>
<dbReference type="RefSeq" id="WP_066468994.1">
    <property type="nucleotide sequence ID" value="NZ_CBCRUZ010000009.1"/>
</dbReference>
<dbReference type="PANTHER" id="PTHR38441:SF1">
    <property type="entry name" value="MEMBRANE PROTEIN"/>
    <property type="match status" value="1"/>
</dbReference>
<evidence type="ECO:0000313" key="3">
    <source>
        <dbReference type="Proteomes" id="UP000887023"/>
    </source>
</evidence>
<accession>A0ABX8SDF0</accession>
<gene>
    <name evidence="2" type="ORF">KV203_06300</name>
</gene>
<dbReference type="Proteomes" id="UP000887023">
    <property type="component" value="Chromosome"/>
</dbReference>
<keyword evidence="1" id="KW-1133">Transmembrane helix</keyword>
<dbReference type="EMBL" id="CP079105">
    <property type="protein sequence ID" value="QXQ14972.1"/>
    <property type="molecule type" value="Genomic_DNA"/>
</dbReference>
<organism evidence="2 3">
    <name type="scientific">Skermania pinensis</name>
    <dbReference type="NCBI Taxonomy" id="39122"/>
    <lineage>
        <taxon>Bacteria</taxon>
        <taxon>Bacillati</taxon>
        <taxon>Actinomycetota</taxon>
        <taxon>Actinomycetes</taxon>
        <taxon>Mycobacteriales</taxon>
        <taxon>Gordoniaceae</taxon>
        <taxon>Skermania</taxon>
    </lineage>
</organism>
<feature type="transmembrane region" description="Helical" evidence="1">
    <location>
        <begin position="41"/>
        <end position="63"/>
    </location>
</feature>
<keyword evidence="1" id="KW-0812">Transmembrane</keyword>
<dbReference type="PANTHER" id="PTHR38441">
    <property type="entry name" value="INTEGRAL MEMBRANE PROTEIN-RELATED"/>
    <property type="match status" value="1"/>
</dbReference>
<evidence type="ECO:0000313" key="2">
    <source>
        <dbReference type="EMBL" id="QXQ14972.1"/>
    </source>
</evidence>
<evidence type="ECO:0000256" key="1">
    <source>
        <dbReference type="SAM" id="Phobius"/>
    </source>
</evidence>
<dbReference type="InterPro" id="IPR007436">
    <property type="entry name" value="DUF485"/>
</dbReference>
<protein>
    <submittedName>
        <fullName evidence="2">DUF485 domain-containing protein</fullName>
    </submittedName>
</protein>
<reference evidence="2" key="1">
    <citation type="submission" date="2021-07" db="EMBL/GenBank/DDBJ databases">
        <title>Candidatus Kaistella beijingensis sp. nov. isolated from a municipal wastewater treatment plant is involved in sludge foaming.</title>
        <authorList>
            <person name="Song Y."/>
            <person name="Liu S.-J."/>
        </authorList>
    </citation>
    <scope>NUCLEOTIDE SEQUENCE</scope>
    <source>
        <strain evidence="2">DSM 43998</strain>
    </source>
</reference>
<feature type="transmembrane region" description="Helical" evidence="1">
    <location>
        <begin position="75"/>
        <end position="99"/>
    </location>
</feature>
<sequence length="119" mass="13540">MTTTDEPHSSPDVRLGPDGADYLRVQAEPEFQELRRRLRRFVFPVTAFFLTWYFVYVLLGAYAHDFMATKVFGNINVGLLLGLAQFLTTFAITGLYVWYAGRRLDPLAADLRAEMAGRS</sequence>
<keyword evidence="1" id="KW-0472">Membrane</keyword>
<name>A0ABX8SDF0_9ACTN</name>
<dbReference type="Pfam" id="PF04341">
    <property type="entry name" value="DUF485"/>
    <property type="match status" value="1"/>
</dbReference>
<keyword evidence="3" id="KW-1185">Reference proteome</keyword>